<gene>
    <name evidence="2" type="ORF">ALP84_01877</name>
</gene>
<dbReference type="Proteomes" id="UP000278332">
    <property type="component" value="Unassembled WGS sequence"/>
</dbReference>
<dbReference type="PANTHER" id="PTHR15852:SF54">
    <property type="entry name" value="PROTEIN SSUH2 HOMOLOG"/>
    <property type="match status" value="1"/>
</dbReference>
<dbReference type="Gene3D" id="2.10.230.10">
    <property type="entry name" value="Heat shock protein DnaJ, cysteine-rich domain"/>
    <property type="match status" value="2"/>
</dbReference>
<dbReference type="Pfam" id="PF13391">
    <property type="entry name" value="HNH_2"/>
    <property type="match status" value="1"/>
</dbReference>
<evidence type="ECO:0000313" key="2">
    <source>
        <dbReference type="EMBL" id="RMR63155.1"/>
    </source>
</evidence>
<dbReference type="InterPro" id="IPR036410">
    <property type="entry name" value="HSP_DnaJ_Cys-rich_dom_sf"/>
</dbReference>
<protein>
    <recommendedName>
        <fullName evidence="1">HNH nuclease domain-containing protein</fullName>
    </recommendedName>
</protein>
<accession>A0A3M4WGH3</accession>
<dbReference type="EMBL" id="RBRY01000012">
    <property type="protein sequence ID" value="RMR63155.1"/>
    <property type="molecule type" value="Genomic_DNA"/>
</dbReference>
<dbReference type="CDD" id="cd00085">
    <property type="entry name" value="HNHc"/>
    <property type="match status" value="1"/>
</dbReference>
<dbReference type="AlphaFoldDB" id="A0A3M4WGH3"/>
<dbReference type="PANTHER" id="PTHR15852">
    <property type="entry name" value="PLASTID TRANSCRIPTIONALLY ACTIVE PROTEIN"/>
    <property type="match status" value="1"/>
</dbReference>
<reference evidence="2 3" key="1">
    <citation type="submission" date="2018-08" db="EMBL/GenBank/DDBJ databases">
        <title>Recombination of ecologically and evolutionarily significant loci maintains genetic cohesion in the Pseudomonas syringae species complex.</title>
        <authorList>
            <person name="Dillon M."/>
            <person name="Thakur S."/>
            <person name="Almeida R.N.D."/>
            <person name="Weir B.S."/>
            <person name="Guttman D.S."/>
        </authorList>
    </citation>
    <scope>NUCLEOTIDE SEQUENCE [LARGE SCALE GENOMIC DNA]</scope>
    <source>
        <strain evidence="2 3">ICMP 6917</strain>
    </source>
</reference>
<comment type="caution">
    <text evidence="2">The sequence shown here is derived from an EMBL/GenBank/DDBJ whole genome shotgun (WGS) entry which is preliminary data.</text>
</comment>
<dbReference type="InterPro" id="IPR003615">
    <property type="entry name" value="HNH_nuc"/>
</dbReference>
<dbReference type="SMART" id="SM00507">
    <property type="entry name" value="HNHc"/>
    <property type="match status" value="1"/>
</dbReference>
<dbReference type="Gene3D" id="6.20.20.10">
    <property type="match status" value="2"/>
</dbReference>
<organism evidence="2 3">
    <name type="scientific">Pseudomonas cichorii</name>
    <dbReference type="NCBI Taxonomy" id="36746"/>
    <lineage>
        <taxon>Bacteria</taxon>
        <taxon>Pseudomonadati</taxon>
        <taxon>Pseudomonadota</taxon>
        <taxon>Gammaproteobacteria</taxon>
        <taxon>Pseudomonadales</taxon>
        <taxon>Pseudomonadaceae</taxon>
        <taxon>Pseudomonas</taxon>
    </lineage>
</organism>
<evidence type="ECO:0000313" key="3">
    <source>
        <dbReference type="Proteomes" id="UP000278332"/>
    </source>
</evidence>
<dbReference type="SUPFAM" id="SSF57938">
    <property type="entry name" value="DnaJ/Hsp40 cysteine-rich domain"/>
    <property type="match status" value="2"/>
</dbReference>
<sequence>MELERFYETRDDSLRRSTYSSTQFSVIFGMETKYLDIYQAAAFLSISPELLQYFTRKTVKSNDSRKLNFKKDGELYKFEEDELKDYDSWLRASWPNSPQSSRPHLPDAIKQEIRLEANLECALCLKSGEAGEAAHIEPVKTGKCNHPHNLIWLCANHHTKFDNGLFGPIGAKNEEVIAIKKGLQYFRRVSWSGQASVLQQIASALSICSDLNRLLDAQNEPSHPQLENIAKQVFVIIPELAKRSHVESLKPTLEKLVTEIERHQCSSTSIDKHKIKNIALLEDAFLESSDLAHCPLCKIRGVSHSYDCPVCHGDGSIDKNLEIDVTEFDLVQCKLCKGSGHYHCDYCKACGGEGEMERRFERDFDYSQFDLVDCPLCKGSGRFDGECCRVCDGDRAIMRKYADNIDTSEYDYVDCPLCEGSGRHNGDTCLSCNGERQMLRKYADSVDVSQFSNVKCPACKGKRLLYGDDCIACNGEGYMPAGQADQLDTALYKMVRCPSCKGKSKTKHYECRDCNSEGELLKYYVDKYNF</sequence>
<feature type="domain" description="HNH nuclease" evidence="1">
    <location>
        <begin position="108"/>
        <end position="159"/>
    </location>
</feature>
<proteinExistence type="predicted"/>
<evidence type="ECO:0000259" key="1">
    <source>
        <dbReference type="SMART" id="SM00507"/>
    </source>
</evidence>
<name>A0A3M4WGH3_PSECI</name>